<name>A0A9Q1JIS6_9CARY</name>
<dbReference type="EMBL" id="JAKOGI010001194">
    <property type="protein sequence ID" value="KAJ8427067.1"/>
    <property type="molecule type" value="Genomic_DNA"/>
</dbReference>
<keyword evidence="2" id="KW-1185">Reference proteome</keyword>
<accession>A0A9Q1JIS6</accession>
<dbReference type="AlphaFoldDB" id="A0A9Q1JIS6"/>
<sequence>MGSSSKSRSNAPVLPLKFSFPRSISPSGRFSASSSPSDPFSNAPLPSAFASSSSSSMASSVFHRPSSPTRVNLSPSSSSVTSFRISLNNCSLTPNSRAISIRDQVVSKPASFGAKRTCMCSPTTHPGSFRCSLHRNSKNVSHQSSVSCSPSRLNLRRSAMTNSLSLGLAKFLLRSPLSLIIPFEGIFMKDRSLHVVVGLIAVDFIRCFHCQVIDPFLHRMAGFRGRWYWWGEVTRTIAMGQTGGNYLCVSDELNDPCGGRIFKDSLLKYASLINDFDPGHGHGFFVFGGLEKRTSESQTMEPFLASW</sequence>
<proteinExistence type="predicted"/>
<protein>
    <submittedName>
        <fullName evidence="1">Uncharacterized protein</fullName>
    </submittedName>
</protein>
<dbReference type="PANTHER" id="PTHR33132">
    <property type="entry name" value="OSJNBB0118P14.9 PROTEIN"/>
    <property type="match status" value="1"/>
</dbReference>
<evidence type="ECO:0000313" key="2">
    <source>
        <dbReference type="Proteomes" id="UP001153076"/>
    </source>
</evidence>
<dbReference type="PANTHER" id="PTHR33132:SF135">
    <property type="entry name" value="OS02G0799700 PROTEIN"/>
    <property type="match status" value="1"/>
</dbReference>
<comment type="caution">
    <text evidence="1">The sequence shown here is derived from an EMBL/GenBank/DDBJ whole genome shotgun (WGS) entry which is preliminary data.</text>
</comment>
<reference evidence="1" key="1">
    <citation type="submission" date="2022-04" db="EMBL/GenBank/DDBJ databases">
        <title>Carnegiea gigantea Genome sequencing and assembly v2.</title>
        <authorList>
            <person name="Copetti D."/>
            <person name="Sanderson M.J."/>
            <person name="Burquez A."/>
            <person name="Wojciechowski M.F."/>
        </authorList>
    </citation>
    <scope>NUCLEOTIDE SEQUENCE</scope>
    <source>
        <strain evidence="1">SGP5-SGP5p</strain>
        <tissue evidence="1">Aerial part</tissue>
    </source>
</reference>
<gene>
    <name evidence="1" type="ORF">Cgig2_033474</name>
</gene>
<evidence type="ECO:0000313" key="1">
    <source>
        <dbReference type="EMBL" id="KAJ8427067.1"/>
    </source>
</evidence>
<dbReference type="Proteomes" id="UP001153076">
    <property type="component" value="Unassembled WGS sequence"/>
</dbReference>
<organism evidence="1 2">
    <name type="scientific">Carnegiea gigantea</name>
    <dbReference type="NCBI Taxonomy" id="171969"/>
    <lineage>
        <taxon>Eukaryota</taxon>
        <taxon>Viridiplantae</taxon>
        <taxon>Streptophyta</taxon>
        <taxon>Embryophyta</taxon>
        <taxon>Tracheophyta</taxon>
        <taxon>Spermatophyta</taxon>
        <taxon>Magnoliopsida</taxon>
        <taxon>eudicotyledons</taxon>
        <taxon>Gunneridae</taxon>
        <taxon>Pentapetalae</taxon>
        <taxon>Caryophyllales</taxon>
        <taxon>Cactineae</taxon>
        <taxon>Cactaceae</taxon>
        <taxon>Cactoideae</taxon>
        <taxon>Echinocereeae</taxon>
        <taxon>Carnegiea</taxon>
    </lineage>
</organism>